<feature type="compositionally biased region" description="Low complexity" evidence="1">
    <location>
        <begin position="1"/>
        <end position="20"/>
    </location>
</feature>
<dbReference type="SUPFAM" id="SSF53697">
    <property type="entry name" value="SIS domain"/>
    <property type="match status" value="1"/>
</dbReference>
<feature type="region of interest" description="Disordered" evidence="1">
    <location>
        <begin position="1"/>
        <end position="29"/>
    </location>
</feature>
<dbReference type="CDD" id="cd05006">
    <property type="entry name" value="SIS_GmhA"/>
    <property type="match status" value="1"/>
</dbReference>
<feature type="domain" description="SIS" evidence="2">
    <location>
        <begin position="65"/>
        <end position="224"/>
    </location>
</feature>
<evidence type="ECO:0000256" key="1">
    <source>
        <dbReference type="SAM" id="MobiDB-lite"/>
    </source>
</evidence>
<gene>
    <name evidence="3" type="ORF">BJ984_002906</name>
</gene>
<reference evidence="3 4" key="1">
    <citation type="submission" date="2020-07" db="EMBL/GenBank/DDBJ databases">
        <title>Sequencing the genomes of 1000 actinobacteria strains.</title>
        <authorList>
            <person name="Klenk H.-P."/>
        </authorList>
    </citation>
    <scope>NUCLEOTIDE SEQUENCE [LARGE SCALE GENOMIC DNA]</scope>
    <source>
        <strain evidence="3 4">DSM 26474</strain>
    </source>
</reference>
<dbReference type="EMBL" id="JACCBM010000001">
    <property type="protein sequence ID" value="NYD71748.1"/>
    <property type="molecule type" value="Genomic_DNA"/>
</dbReference>
<dbReference type="InterPro" id="IPR046348">
    <property type="entry name" value="SIS_dom_sf"/>
</dbReference>
<evidence type="ECO:0000313" key="3">
    <source>
        <dbReference type="EMBL" id="NYD71748.1"/>
    </source>
</evidence>
<dbReference type="PANTHER" id="PTHR30390:SF6">
    <property type="entry name" value="DNAA INITIATOR-ASSOCIATING PROTEIN DIAA"/>
    <property type="match status" value="1"/>
</dbReference>
<dbReference type="Proteomes" id="UP000549913">
    <property type="component" value="Unassembled WGS sequence"/>
</dbReference>
<dbReference type="GO" id="GO:0097367">
    <property type="term" value="F:carbohydrate derivative binding"/>
    <property type="evidence" value="ECO:0007669"/>
    <property type="project" value="InterPro"/>
</dbReference>
<dbReference type="Pfam" id="PF13580">
    <property type="entry name" value="SIS_2"/>
    <property type="match status" value="1"/>
</dbReference>
<dbReference type="AlphaFoldDB" id="A0A852SS06"/>
<comment type="caution">
    <text evidence="3">The sequence shown here is derived from an EMBL/GenBank/DDBJ whole genome shotgun (WGS) entry which is preliminary data.</text>
</comment>
<protein>
    <submittedName>
        <fullName evidence="3">Phosphoheptose isomerase</fullName>
    </submittedName>
</protein>
<dbReference type="GO" id="GO:1901135">
    <property type="term" value="P:carbohydrate derivative metabolic process"/>
    <property type="evidence" value="ECO:0007669"/>
    <property type="project" value="InterPro"/>
</dbReference>
<dbReference type="InterPro" id="IPR050099">
    <property type="entry name" value="SIS_GmhA/DiaA_subfam"/>
</dbReference>
<dbReference type="Gene3D" id="3.40.50.10490">
    <property type="entry name" value="Glucose-6-phosphate isomerase like protein, domain 1"/>
    <property type="match status" value="1"/>
</dbReference>
<dbReference type="PROSITE" id="PS51464">
    <property type="entry name" value="SIS"/>
    <property type="match status" value="1"/>
</dbReference>
<sequence>MTTSSSTTSSSTTSTTTTSTRRAPASVPLGTADRALLGLHLRDHARAMAELEAQVPVIERWGRELANRLGRGQRLLVAGNGGSAAEAQHLSSEIVGRFDGERAPFSALALNAESSSVTAIGNDYGFEQVFARQVTAHARSGDVVVLLSTSGRSPNLVAAARAGVRAGAATWALTGEGPNPLTRASAESLALPGTAASVQEAQLVAIHLLCRVFDHAIATAGRSS</sequence>
<keyword evidence="4" id="KW-1185">Reference proteome</keyword>
<dbReference type="PANTHER" id="PTHR30390">
    <property type="entry name" value="SEDOHEPTULOSE 7-PHOSPHATE ISOMERASE / DNAA INITIATOR-ASSOCIATING FACTOR FOR REPLICATION INITIATION"/>
    <property type="match status" value="1"/>
</dbReference>
<dbReference type="InterPro" id="IPR001347">
    <property type="entry name" value="SIS_dom"/>
</dbReference>
<organism evidence="3 4">
    <name type="scientific">Herbiconiux flava</name>
    <dbReference type="NCBI Taxonomy" id="881268"/>
    <lineage>
        <taxon>Bacteria</taxon>
        <taxon>Bacillati</taxon>
        <taxon>Actinomycetota</taxon>
        <taxon>Actinomycetes</taxon>
        <taxon>Micrococcales</taxon>
        <taxon>Microbacteriaceae</taxon>
        <taxon>Herbiconiux</taxon>
    </lineage>
</organism>
<dbReference type="GO" id="GO:0016853">
    <property type="term" value="F:isomerase activity"/>
    <property type="evidence" value="ECO:0007669"/>
    <property type="project" value="UniProtKB-KW"/>
</dbReference>
<dbReference type="InterPro" id="IPR035461">
    <property type="entry name" value="GmhA/DiaA"/>
</dbReference>
<accession>A0A852SS06</accession>
<keyword evidence="3" id="KW-0413">Isomerase</keyword>
<dbReference type="RefSeq" id="WP_179548631.1">
    <property type="nucleotide sequence ID" value="NZ_BSEW01000002.1"/>
</dbReference>
<name>A0A852SS06_9MICO</name>
<evidence type="ECO:0000259" key="2">
    <source>
        <dbReference type="PROSITE" id="PS51464"/>
    </source>
</evidence>
<evidence type="ECO:0000313" key="4">
    <source>
        <dbReference type="Proteomes" id="UP000549913"/>
    </source>
</evidence>
<proteinExistence type="predicted"/>